<gene>
    <name evidence="3" type="ORF">CSO01_15250</name>
</gene>
<proteinExistence type="predicted"/>
<protein>
    <submittedName>
        <fullName evidence="3">Diguanylate cyclase</fullName>
    </submittedName>
</protein>
<dbReference type="CDD" id="cd01949">
    <property type="entry name" value="GGDEF"/>
    <property type="match status" value="1"/>
</dbReference>
<dbReference type="EMBL" id="BKAL01000004">
    <property type="protein sequence ID" value="GEP68810.1"/>
    <property type="molecule type" value="Genomic_DNA"/>
</dbReference>
<dbReference type="Pfam" id="PF00990">
    <property type="entry name" value="GGDEF"/>
    <property type="match status" value="1"/>
</dbReference>
<dbReference type="InterPro" id="IPR000160">
    <property type="entry name" value="GGDEF_dom"/>
</dbReference>
<organism evidence="3 4">
    <name type="scientific">Cellulomonas soli</name>
    <dbReference type="NCBI Taxonomy" id="931535"/>
    <lineage>
        <taxon>Bacteria</taxon>
        <taxon>Bacillati</taxon>
        <taxon>Actinomycetota</taxon>
        <taxon>Actinomycetes</taxon>
        <taxon>Micrococcales</taxon>
        <taxon>Cellulomonadaceae</taxon>
        <taxon>Cellulomonas</taxon>
    </lineage>
</organism>
<name>A0A512PC71_9CELL</name>
<sequence length="304" mass="32405">MPEPRADDFGRAVLDQLGEAVYVVDRSNRIVYWNAQAEALTGFTAEQAVGRWCGDGLLNHVDELGRPMCGPTVCPLRLTTLDGDTRSARVFAHHSAGHLTPVQVTASALRDATGTIIGAVETFHDDSDAVASAGRIRELQDQARLDPLTRLGNRRHLEDRLAARLAELHRGRAGFGLLLLDLDGFKSINDTFGHLVGDDCLRGVGASLAAGSRVDEDVVRYGGDEFLVLTSVEDADALGAVAARLAGLVHHTRVHGLTGGRHLTVSGGAVLARADDDEDSLLARADEALYAAKRSDRGTVHLGV</sequence>
<dbReference type="RefSeq" id="WP_179561652.1">
    <property type="nucleotide sequence ID" value="NZ_BAABBJ010000003.1"/>
</dbReference>
<accession>A0A512PC71</accession>
<reference evidence="3 4" key="1">
    <citation type="submission" date="2019-07" db="EMBL/GenBank/DDBJ databases">
        <title>Whole genome shotgun sequence of Cellulomonas soli NBRC 109434.</title>
        <authorList>
            <person name="Hosoyama A."/>
            <person name="Uohara A."/>
            <person name="Ohji S."/>
            <person name="Ichikawa N."/>
        </authorList>
    </citation>
    <scope>NUCLEOTIDE SEQUENCE [LARGE SCALE GENOMIC DNA]</scope>
    <source>
        <strain evidence="3 4">NBRC 109434</strain>
    </source>
</reference>
<dbReference type="AlphaFoldDB" id="A0A512PC71"/>
<feature type="domain" description="PAS" evidence="1">
    <location>
        <begin position="6"/>
        <end position="51"/>
    </location>
</feature>
<dbReference type="SUPFAM" id="SSF55785">
    <property type="entry name" value="PYP-like sensor domain (PAS domain)"/>
    <property type="match status" value="1"/>
</dbReference>
<dbReference type="SUPFAM" id="SSF55073">
    <property type="entry name" value="Nucleotide cyclase"/>
    <property type="match status" value="1"/>
</dbReference>
<dbReference type="InterPro" id="IPR000014">
    <property type="entry name" value="PAS"/>
</dbReference>
<dbReference type="NCBIfam" id="TIGR00229">
    <property type="entry name" value="sensory_box"/>
    <property type="match status" value="1"/>
</dbReference>
<dbReference type="Gene3D" id="3.30.70.270">
    <property type="match status" value="1"/>
</dbReference>
<dbReference type="PROSITE" id="PS50887">
    <property type="entry name" value="GGDEF"/>
    <property type="match status" value="1"/>
</dbReference>
<dbReference type="SMART" id="SM00091">
    <property type="entry name" value="PAS"/>
    <property type="match status" value="1"/>
</dbReference>
<dbReference type="InterPro" id="IPR013656">
    <property type="entry name" value="PAS_4"/>
</dbReference>
<keyword evidence="4" id="KW-1185">Reference proteome</keyword>
<comment type="caution">
    <text evidence="3">The sequence shown here is derived from an EMBL/GenBank/DDBJ whole genome shotgun (WGS) entry which is preliminary data.</text>
</comment>
<dbReference type="SMART" id="SM00267">
    <property type="entry name" value="GGDEF"/>
    <property type="match status" value="1"/>
</dbReference>
<dbReference type="InterPro" id="IPR029787">
    <property type="entry name" value="Nucleotide_cyclase"/>
</dbReference>
<feature type="domain" description="GGDEF" evidence="2">
    <location>
        <begin position="173"/>
        <end position="304"/>
    </location>
</feature>
<evidence type="ECO:0000313" key="4">
    <source>
        <dbReference type="Proteomes" id="UP000321798"/>
    </source>
</evidence>
<evidence type="ECO:0000259" key="1">
    <source>
        <dbReference type="PROSITE" id="PS50112"/>
    </source>
</evidence>
<dbReference type="InterPro" id="IPR043128">
    <property type="entry name" value="Rev_trsase/Diguanyl_cyclase"/>
</dbReference>
<dbReference type="PANTHER" id="PTHR46663:SF4">
    <property type="entry name" value="DIGUANYLATE CYCLASE DGCT-RELATED"/>
    <property type="match status" value="1"/>
</dbReference>
<dbReference type="InterPro" id="IPR052163">
    <property type="entry name" value="DGC-Regulatory_Protein"/>
</dbReference>
<evidence type="ECO:0000313" key="3">
    <source>
        <dbReference type="EMBL" id="GEP68810.1"/>
    </source>
</evidence>
<dbReference type="InterPro" id="IPR035965">
    <property type="entry name" value="PAS-like_dom_sf"/>
</dbReference>
<dbReference type="Proteomes" id="UP000321798">
    <property type="component" value="Unassembled WGS sequence"/>
</dbReference>
<dbReference type="Gene3D" id="3.30.450.20">
    <property type="entry name" value="PAS domain"/>
    <property type="match status" value="1"/>
</dbReference>
<dbReference type="CDD" id="cd00130">
    <property type="entry name" value="PAS"/>
    <property type="match status" value="1"/>
</dbReference>
<dbReference type="PROSITE" id="PS50112">
    <property type="entry name" value="PAS"/>
    <property type="match status" value="1"/>
</dbReference>
<evidence type="ECO:0000259" key="2">
    <source>
        <dbReference type="PROSITE" id="PS50887"/>
    </source>
</evidence>
<dbReference type="NCBIfam" id="TIGR00254">
    <property type="entry name" value="GGDEF"/>
    <property type="match status" value="1"/>
</dbReference>
<dbReference type="Pfam" id="PF08448">
    <property type="entry name" value="PAS_4"/>
    <property type="match status" value="1"/>
</dbReference>
<dbReference type="PANTHER" id="PTHR46663">
    <property type="entry name" value="DIGUANYLATE CYCLASE DGCT-RELATED"/>
    <property type="match status" value="1"/>
</dbReference>